<feature type="non-terminal residue" evidence="3">
    <location>
        <position position="340"/>
    </location>
</feature>
<evidence type="ECO:0000256" key="1">
    <source>
        <dbReference type="ARBA" id="ARBA00022574"/>
    </source>
</evidence>
<organism evidence="3 4">
    <name type="scientific">Oncorhynchus mykiss</name>
    <name type="common">Rainbow trout</name>
    <name type="synonym">Salmo gairdneri</name>
    <dbReference type="NCBI Taxonomy" id="8022"/>
    <lineage>
        <taxon>Eukaryota</taxon>
        <taxon>Metazoa</taxon>
        <taxon>Chordata</taxon>
        <taxon>Craniata</taxon>
        <taxon>Vertebrata</taxon>
        <taxon>Euteleostomi</taxon>
        <taxon>Actinopterygii</taxon>
        <taxon>Neopterygii</taxon>
        <taxon>Teleostei</taxon>
        <taxon>Protacanthopterygii</taxon>
        <taxon>Salmoniformes</taxon>
        <taxon>Salmonidae</taxon>
        <taxon>Salmoninae</taxon>
        <taxon>Oncorhynchus</taxon>
    </lineage>
</organism>
<evidence type="ECO:0000259" key="2">
    <source>
        <dbReference type="PROSITE" id="PS51783"/>
    </source>
</evidence>
<dbReference type="CDD" id="cd01201">
    <property type="entry name" value="PH_BEACH"/>
    <property type="match status" value="1"/>
</dbReference>
<dbReference type="EMBL" id="FR975046">
    <property type="protein sequence ID" value="CDR18089.1"/>
    <property type="molecule type" value="Genomic_DNA"/>
</dbReference>
<dbReference type="Proteomes" id="UP000193380">
    <property type="component" value="Unassembled WGS sequence"/>
</dbReference>
<dbReference type="PaxDb" id="8022-A0A061A6V4"/>
<dbReference type="GO" id="GO:0005829">
    <property type="term" value="C:cytosol"/>
    <property type="evidence" value="ECO:0007669"/>
    <property type="project" value="TreeGrafter"/>
</dbReference>
<keyword evidence="1" id="KW-0853">WD repeat</keyword>
<dbReference type="GO" id="GO:0008104">
    <property type="term" value="P:intracellular protein localization"/>
    <property type="evidence" value="ECO:0007669"/>
    <property type="project" value="TreeGrafter"/>
</dbReference>
<accession>A0A061A6V4</accession>
<dbReference type="InterPro" id="IPR023362">
    <property type="entry name" value="PH-BEACH_dom"/>
</dbReference>
<gene>
    <name evidence="3" type="ORF">GSONMT00062534001</name>
</gene>
<evidence type="ECO:0000313" key="4">
    <source>
        <dbReference type="Proteomes" id="UP000193380"/>
    </source>
</evidence>
<dbReference type="SUPFAM" id="SSF50729">
    <property type="entry name" value="PH domain-like"/>
    <property type="match status" value="1"/>
</dbReference>
<dbReference type="InterPro" id="IPR050865">
    <property type="entry name" value="BEACH_Domain"/>
</dbReference>
<reference evidence="3" key="2">
    <citation type="submission" date="2014-03" db="EMBL/GenBank/DDBJ databases">
        <authorList>
            <person name="Genoscope - CEA"/>
        </authorList>
    </citation>
    <scope>NUCLEOTIDE SEQUENCE</scope>
</reference>
<reference evidence="3" key="1">
    <citation type="journal article" date="2014" name="Nat. Commun.">
        <title>The rainbow trout genome provides novel insights into evolution after whole-genome duplication in vertebrates.</title>
        <authorList>
            <person name="Berthelot C."/>
            <person name="Brunet F."/>
            <person name="Chalopin D."/>
            <person name="Juanchich A."/>
            <person name="Bernard M."/>
            <person name="Noel B."/>
            <person name="Bento P."/>
            <person name="Da Silva C."/>
            <person name="Labadie K."/>
            <person name="Alberti A."/>
            <person name="Aury J.M."/>
            <person name="Louis A."/>
            <person name="Dehais P."/>
            <person name="Bardou P."/>
            <person name="Montfort J."/>
            <person name="Klopp C."/>
            <person name="Cabau C."/>
            <person name="Gaspin C."/>
            <person name="Thorgaard G.H."/>
            <person name="Boussaha M."/>
            <person name="Quillet E."/>
            <person name="Guyomard R."/>
            <person name="Galiana D."/>
            <person name="Bobe J."/>
            <person name="Volff J.N."/>
            <person name="Genet C."/>
            <person name="Wincker P."/>
            <person name="Jaillon O."/>
            <person name="Roest Crollius H."/>
            <person name="Guiguen Y."/>
        </authorList>
    </citation>
    <scope>NUCLEOTIDE SEQUENCE [LARGE SCALE GENOMIC DNA]</scope>
</reference>
<sequence>MEDDQLGEEDIVFLDNKVEGEDDSQKEKLVLSEDCELITIVAVVPGRLEVTTHHLYFYDASSEKEETEEGIGFDFKRPLSQLREVHLRRYNLRRSAVELFFIDQSHYFINFKKKVRNMVYSRILGLRPPNLFYFGSRSPQELLKASGLTQVQLLTLSASQMGLYSLCKAHWALVKSSALWCSLGCSLCVTPITIDSVRTYYLSLLPQPTASAYYHSLLPQPTTSAYCLSLLPQPTTTAYCLSLLPQPTASAYCLSLLPQPTASAYCLSLLPQPTTSAYYLSLLPQPTTSAYCLSLLPQPTATAYYLSLLPQPTASAYYLSLLPQPTTTAYCLSLLPQPTT</sequence>
<dbReference type="AlphaFoldDB" id="A0A061A6V4"/>
<dbReference type="PANTHER" id="PTHR13743:SF111">
    <property type="entry name" value="NEUROBEACHIN-LIKE PROTEIN 2"/>
    <property type="match status" value="1"/>
</dbReference>
<proteinExistence type="predicted"/>
<dbReference type="FunFam" id="2.30.29.30:FF:000301">
    <property type="entry name" value="Neurobeachin-like protein 2"/>
    <property type="match status" value="1"/>
</dbReference>
<dbReference type="GO" id="GO:0016020">
    <property type="term" value="C:membrane"/>
    <property type="evidence" value="ECO:0007669"/>
    <property type="project" value="TreeGrafter"/>
</dbReference>
<evidence type="ECO:0000313" key="3">
    <source>
        <dbReference type="EMBL" id="CDR18089.1"/>
    </source>
</evidence>
<feature type="domain" description="BEACH-type PH" evidence="2">
    <location>
        <begin position="24"/>
        <end position="124"/>
    </location>
</feature>
<dbReference type="PANTHER" id="PTHR13743">
    <property type="entry name" value="BEIGE/BEACH-RELATED"/>
    <property type="match status" value="1"/>
</dbReference>
<protein>
    <recommendedName>
        <fullName evidence="2">BEACH-type PH domain-containing protein</fullName>
    </recommendedName>
</protein>
<dbReference type="STRING" id="8022.A0A061A6V4"/>
<name>A0A061A6V4_ONCMY</name>
<dbReference type="Gene3D" id="2.30.29.30">
    <property type="entry name" value="Pleckstrin-homology domain (PH domain)/Phosphotyrosine-binding domain (PTB)"/>
    <property type="match status" value="1"/>
</dbReference>
<dbReference type="InterPro" id="IPR011993">
    <property type="entry name" value="PH-like_dom_sf"/>
</dbReference>
<dbReference type="GO" id="GO:0019901">
    <property type="term" value="F:protein kinase binding"/>
    <property type="evidence" value="ECO:0007669"/>
    <property type="project" value="TreeGrafter"/>
</dbReference>
<dbReference type="Pfam" id="PF14844">
    <property type="entry name" value="PH_BEACH"/>
    <property type="match status" value="1"/>
</dbReference>
<dbReference type="PROSITE" id="PS51783">
    <property type="entry name" value="PH_BEACH"/>
    <property type="match status" value="1"/>
</dbReference>